<evidence type="ECO:0000313" key="11">
    <source>
        <dbReference type="EMBL" id="MBB3892077.1"/>
    </source>
</evidence>
<evidence type="ECO:0000259" key="10">
    <source>
        <dbReference type="Pfam" id="PF13614"/>
    </source>
</evidence>
<feature type="domain" description="AAA" evidence="10">
    <location>
        <begin position="75"/>
        <end position="188"/>
    </location>
</feature>
<dbReference type="InterPro" id="IPR025669">
    <property type="entry name" value="AAA_dom"/>
</dbReference>
<dbReference type="PANTHER" id="PTHR32309">
    <property type="entry name" value="TYROSINE-PROTEIN KINASE"/>
    <property type="match status" value="1"/>
</dbReference>
<evidence type="ECO:0000256" key="1">
    <source>
        <dbReference type="ARBA" id="ARBA00007316"/>
    </source>
</evidence>
<keyword evidence="4" id="KW-0547">Nucleotide-binding</keyword>
<evidence type="ECO:0000256" key="4">
    <source>
        <dbReference type="ARBA" id="ARBA00022741"/>
    </source>
</evidence>
<dbReference type="InterPro" id="IPR050445">
    <property type="entry name" value="Bact_polysacc_biosynth/exp"/>
</dbReference>
<dbReference type="GO" id="GO:0005524">
    <property type="term" value="F:ATP binding"/>
    <property type="evidence" value="ECO:0007669"/>
    <property type="project" value="UniProtKB-KW"/>
</dbReference>
<evidence type="ECO:0000256" key="9">
    <source>
        <dbReference type="SAM" id="MobiDB-lite"/>
    </source>
</evidence>
<dbReference type="SUPFAM" id="SSF52540">
    <property type="entry name" value="P-loop containing nucleoside triphosphate hydrolases"/>
    <property type="match status" value="1"/>
</dbReference>
<dbReference type="EC" id="2.7.10.2" evidence="2"/>
<dbReference type="EMBL" id="JACIDK010000003">
    <property type="protein sequence ID" value="MBB3892077.1"/>
    <property type="molecule type" value="Genomic_DNA"/>
</dbReference>
<feature type="compositionally biased region" description="Low complexity" evidence="9">
    <location>
        <begin position="7"/>
        <end position="18"/>
    </location>
</feature>
<organism evidence="11 12">
    <name type="scientific">Phenylobacterium haematophilum</name>
    <dbReference type="NCBI Taxonomy" id="98513"/>
    <lineage>
        <taxon>Bacteria</taxon>
        <taxon>Pseudomonadati</taxon>
        <taxon>Pseudomonadota</taxon>
        <taxon>Alphaproteobacteria</taxon>
        <taxon>Caulobacterales</taxon>
        <taxon>Caulobacteraceae</taxon>
        <taxon>Phenylobacterium</taxon>
    </lineage>
</organism>
<accession>A0A840A462</accession>
<dbReference type="Proteomes" id="UP000530564">
    <property type="component" value="Unassembled WGS sequence"/>
</dbReference>
<reference evidence="11 12" key="1">
    <citation type="submission" date="2020-08" db="EMBL/GenBank/DDBJ databases">
        <title>Genomic Encyclopedia of Type Strains, Phase IV (KMG-IV): sequencing the most valuable type-strain genomes for metagenomic binning, comparative biology and taxonomic classification.</title>
        <authorList>
            <person name="Goeker M."/>
        </authorList>
    </citation>
    <scope>NUCLEOTIDE SEQUENCE [LARGE SCALE GENOMIC DNA]</scope>
    <source>
        <strain evidence="11 12">DSM 21793</strain>
    </source>
</reference>
<keyword evidence="3" id="KW-0808">Transferase</keyword>
<dbReference type="Gene3D" id="3.40.50.300">
    <property type="entry name" value="P-loop containing nucleotide triphosphate hydrolases"/>
    <property type="match status" value="1"/>
</dbReference>
<dbReference type="CDD" id="cd05387">
    <property type="entry name" value="BY-kinase"/>
    <property type="match status" value="1"/>
</dbReference>
<keyword evidence="6" id="KW-0067">ATP-binding</keyword>
<proteinExistence type="inferred from homology"/>
<comment type="caution">
    <text evidence="11">The sequence shown here is derived from an EMBL/GenBank/DDBJ whole genome shotgun (WGS) entry which is preliminary data.</text>
</comment>
<dbReference type="AlphaFoldDB" id="A0A840A462"/>
<evidence type="ECO:0000256" key="5">
    <source>
        <dbReference type="ARBA" id="ARBA00022777"/>
    </source>
</evidence>
<dbReference type="InterPro" id="IPR005702">
    <property type="entry name" value="Wzc-like_C"/>
</dbReference>
<dbReference type="GO" id="GO:0004713">
    <property type="term" value="F:protein tyrosine kinase activity"/>
    <property type="evidence" value="ECO:0007669"/>
    <property type="project" value="TreeGrafter"/>
</dbReference>
<dbReference type="NCBIfam" id="TIGR01007">
    <property type="entry name" value="eps_fam"/>
    <property type="match status" value="1"/>
</dbReference>
<keyword evidence="5" id="KW-0418">Kinase</keyword>
<evidence type="ECO:0000256" key="7">
    <source>
        <dbReference type="ARBA" id="ARBA00023137"/>
    </source>
</evidence>
<sequence length="237" mass="24994">MPRTNEAAPIGGAPIGAPETPKGGEGAFSFSPSVVSLSAPHGEQAEAIRTLRTHIMAQHVDDGRRGLAICGPSIGVGCTFTAVNLAVALSQIGVNTLLIDGDLRRPTVQDLIRPAKPVIGLRQALSSEEPLDGVIQSAVLPDLSVMYSGGAAPDAQELLASDRFKDLVDQQLRDFDMTIIDTPAANSCADARRISTVVGYSLIVVRRNRSFIGDMQVLAAQLNEDRARIVGTVMNEG</sequence>
<dbReference type="GO" id="GO:0005886">
    <property type="term" value="C:plasma membrane"/>
    <property type="evidence" value="ECO:0007669"/>
    <property type="project" value="TreeGrafter"/>
</dbReference>
<dbReference type="PANTHER" id="PTHR32309:SF13">
    <property type="entry name" value="FERRIC ENTEROBACTIN TRANSPORT PROTEIN FEPE"/>
    <property type="match status" value="1"/>
</dbReference>
<name>A0A840A462_9CAUL</name>
<dbReference type="Pfam" id="PF13614">
    <property type="entry name" value="AAA_31"/>
    <property type="match status" value="1"/>
</dbReference>
<evidence type="ECO:0000256" key="8">
    <source>
        <dbReference type="ARBA" id="ARBA00051245"/>
    </source>
</evidence>
<dbReference type="RefSeq" id="WP_183773716.1">
    <property type="nucleotide sequence ID" value="NZ_JACIDK010000003.1"/>
</dbReference>
<feature type="region of interest" description="Disordered" evidence="9">
    <location>
        <begin position="1"/>
        <end position="29"/>
    </location>
</feature>
<evidence type="ECO:0000256" key="6">
    <source>
        <dbReference type="ARBA" id="ARBA00022840"/>
    </source>
</evidence>
<evidence type="ECO:0000256" key="2">
    <source>
        <dbReference type="ARBA" id="ARBA00011903"/>
    </source>
</evidence>
<comment type="similarity">
    <text evidence="1">Belongs to the CpsD/CapB family.</text>
</comment>
<comment type="catalytic activity">
    <reaction evidence="8">
        <text>L-tyrosyl-[protein] + ATP = O-phospho-L-tyrosyl-[protein] + ADP + H(+)</text>
        <dbReference type="Rhea" id="RHEA:10596"/>
        <dbReference type="Rhea" id="RHEA-COMP:10136"/>
        <dbReference type="Rhea" id="RHEA-COMP:20101"/>
        <dbReference type="ChEBI" id="CHEBI:15378"/>
        <dbReference type="ChEBI" id="CHEBI:30616"/>
        <dbReference type="ChEBI" id="CHEBI:46858"/>
        <dbReference type="ChEBI" id="CHEBI:61978"/>
        <dbReference type="ChEBI" id="CHEBI:456216"/>
        <dbReference type="EC" id="2.7.10.2"/>
    </reaction>
</comment>
<keyword evidence="7" id="KW-0829">Tyrosine-protein kinase</keyword>
<gene>
    <name evidence="11" type="ORF">GGQ61_002805</name>
</gene>
<protein>
    <recommendedName>
        <fullName evidence="2">non-specific protein-tyrosine kinase</fullName>
        <ecNumber evidence="2">2.7.10.2</ecNumber>
    </recommendedName>
</protein>
<keyword evidence="12" id="KW-1185">Reference proteome</keyword>
<evidence type="ECO:0000313" key="12">
    <source>
        <dbReference type="Proteomes" id="UP000530564"/>
    </source>
</evidence>
<dbReference type="InterPro" id="IPR027417">
    <property type="entry name" value="P-loop_NTPase"/>
</dbReference>
<evidence type="ECO:0000256" key="3">
    <source>
        <dbReference type="ARBA" id="ARBA00022679"/>
    </source>
</evidence>